<proteinExistence type="predicted"/>
<evidence type="ECO:0000259" key="4">
    <source>
        <dbReference type="PROSITE" id="PS01124"/>
    </source>
</evidence>
<feature type="domain" description="HTH araC/xylS-type" evidence="4">
    <location>
        <begin position="156"/>
        <end position="253"/>
    </location>
</feature>
<dbReference type="HOGENOM" id="CLU_066193_4_0_9"/>
<dbReference type="PANTHER" id="PTHR46796:SF13">
    <property type="entry name" value="HTH-TYPE TRANSCRIPTIONAL ACTIVATOR RHAS"/>
    <property type="match status" value="1"/>
</dbReference>
<dbReference type="AlphaFoldDB" id="R3TKR6"/>
<reference evidence="5 6" key="1">
    <citation type="submission" date="2013-02" db="EMBL/GenBank/DDBJ databases">
        <title>The Genome Sequence of Enterococcus phoeniculicola BAA-412.</title>
        <authorList>
            <consortium name="The Broad Institute Genome Sequencing Platform"/>
            <consortium name="The Broad Institute Genome Sequencing Center for Infectious Disease"/>
            <person name="Earl A.M."/>
            <person name="Gilmore M.S."/>
            <person name="Lebreton F."/>
            <person name="Walker B."/>
            <person name="Young S.K."/>
            <person name="Zeng Q."/>
            <person name="Gargeya S."/>
            <person name="Fitzgerald M."/>
            <person name="Haas B."/>
            <person name="Abouelleil A."/>
            <person name="Alvarado L."/>
            <person name="Arachchi H.M."/>
            <person name="Berlin A.M."/>
            <person name="Chapman S.B."/>
            <person name="Dewar J."/>
            <person name="Goldberg J."/>
            <person name="Griggs A."/>
            <person name="Gujja S."/>
            <person name="Hansen M."/>
            <person name="Howarth C."/>
            <person name="Imamovic A."/>
            <person name="Larimer J."/>
            <person name="McCowan C."/>
            <person name="Murphy C."/>
            <person name="Neiman D."/>
            <person name="Pearson M."/>
            <person name="Priest M."/>
            <person name="Roberts A."/>
            <person name="Saif S."/>
            <person name="Shea T."/>
            <person name="Sisk P."/>
            <person name="Sykes S."/>
            <person name="Wortman J."/>
            <person name="Nusbaum C."/>
            <person name="Birren B."/>
        </authorList>
    </citation>
    <scope>NUCLEOTIDE SEQUENCE [LARGE SCALE GENOMIC DNA]</scope>
    <source>
        <strain evidence="5 6">ATCC BAA-412</strain>
    </source>
</reference>
<gene>
    <name evidence="5" type="ORF">UC3_03228</name>
</gene>
<sequence>MYYPLQIPYLLDSKFSQDVIYKEYIPQNQSFILCYWSMDSIHSLSRSVNNIVVTDGCIDLVVDFTNQEIGFSGMSETVFDFPFDVPSFSFGARLMPGAFHQLTGLPATAAMDQFLPLQEVWQEFDHTHFFSLDVELAKTFFRDFLEVKTLGLAPSSYTTLFSKLSIQLPATAQELYRTLFLSARQCQRNFLKHYGLSPKKVLSIIRFQSCLLFLTTQGDKRNVSAFQHYYDQPHFINDFKKHIGLTPTELLAMYEK</sequence>
<dbReference type="PROSITE" id="PS01124">
    <property type="entry name" value="HTH_ARAC_FAMILY_2"/>
    <property type="match status" value="1"/>
</dbReference>
<keyword evidence="2" id="KW-0238">DNA-binding</keyword>
<dbReference type="InterPro" id="IPR018060">
    <property type="entry name" value="HTH_AraC"/>
</dbReference>
<dbReference type="InterPro" id="IPR050204">
    <property type="entry name" value="AraC_XylS_family_regulators"/>
</dbReference>
<protein>
    <recommendedName>
        <fullName evidence="4">HTH araC/xylS-type domain-containing protein</fullName>
    </recommendedName>
</protein>
<evidence type="ECO:0000313" key="5">
    <source>
        <dbReference type="EMBL" id="EOL41663.1"/>
    </source>
</evidence>
<dbReference type="InterPro" id="IPR046532">
    <property type="entry name" value="DUF6597"/>
</dbReference>
<dbReference type="OrthoDB" id="323290at2"/>
<dbReference type="GO" id="GO:0003700">
    <property type="term" value="F:DNA-binding transcription factor activity"/>
    <property type="evidence" value="ECO:0007669"/>
    <property type="project" value="InterPro"/>
</dbReference>
<evidence type="ECO:0000256" key="1">
    <source>
        <dbReference type="ARBA" id="ARBA00023015"/>
    </source>
</evidence>
<dbReference type="SMART" id="SM00342">
    <property type="entry name" value="HTH_ARAC"/>
    <property type="match status" value="1"/>
</dbReference>
<dbReference type="GO" id="GO:0043565">
    <property type="term" value="F:sequence-specific DNA binding"/>
    <property type="evidence" value="ECO:0007669"/>
    <property type="project" value="InterPro"/>
</dbReference>
<dbReference type="Pfam" id="PF20240">
    <property type="entry name" value="DUF6597"/>
    <property type="match status" value="1"/>
</dbReference>
<dbReference type="PANTHER" id="PTHR46796">
    <property type="entry name" value="HTH-TYPE TRANSCRIPTIONAL ACTIVATOR RHAS-RELATED"/>
    <property type="match status" value="1"/>
</dbReference>
<accession>R3TKR6</accession>
<dbReference type="PATRIC" id="fig|1158610.3.peg.3216"/>
<organism evidence="5 6">
    <name type="scientific">Enterococcus phoeniculicola ATCC BAA-412</name>
    <dbReference type="NCBI Taxonomy" id="1158610"/>
    <lineage>
        <taxon>Bacteria</taxon>
        <taxon>Bacillati</taxon>
        <taxon>Bacillota</taxon>
        <taxon>Bacilli</taxon>
        <taxon>Lactobacillales</taxon>
        <taxon>Enterococcaceae</taxon>
        <taxon>Enterococcus</taxon>
    </lineage>
</organism>
<dbReference type="Gene3D" id="1.10.10.60">
    <property type="entry name" value="Homeodomain-like"/>
    <property type="match status" value="1"/>
</dbReference>
<keyword evidence="1" id="KW-0805">Transcription regulation</keyword>
<keyword evidence="6" id="KW-1185">Reference proteome</keyword>
<keyword evidence="3" id="KW-0804">Transcription</keyword>
<dbReference type="eggNOG" id="COG2207">
    <property type="taxonomic scope" value="Bacteria"/>
</dbReference>
<dbReference type="Proteomes" id="UP000013785">
    <property type="component" value="Unassembled WGS sequence"/>
</dbReference>
<dbReference type="Pfam" id="PF12833">
    <property type="entry name" value="HTH_18"/>
    <property type="match status" value="1"/>
</dbReference>
<evidence type="ECO:0000256" key="3">
    <source>
        <dbReference type="ARBA" id="ARBA00023163"/>
    </source>
</evidence>
<evidence type="ECO:0000256" key="2">
    <source>
        <dbReference type="ARBA" id="ARBA00023125"/>
    </source>
</evidence>
<evidence type="ECO:0000313" key="6">
    <source>
        <dbReference type="Proteomes" id="UP000013785"/>
    </source>
</evidence>
<name>R3TKR6_9ENTE</name>
<dbReference type="STRING" id="154621.RV11_GL002814"/>
<dbReference type="RefSeq" id="WP_010769859.1">
    <property type="nucleotide sequence ID" value="NZ_ASWE01000001.1"/>
</dbReference>
<dbReference type="EMBL" id="AJAT01000018">
    <property type="protein sequence ID" value="EOL41663.1"/>
    <property type="molecule type" value="Genomic_DNA"/>
</dbReference>
<comment type="caution">
    <text evidence="5">The sequence shown here is derived from an EMBL/GenBank/DDBJ whole genome shotgun (WGS) entry which is preliminary data.</text>
</comment>